<feature type="transmembrane region" description="Helical" evidence="2">
    <location>
        <begin position="380"/>
        <end position="402"/>
    </location>
</feature>
<name>A0A2S1LW06_9SPIR</name>
<dbReference type="RefSeq" id="WP_108728872.1">
    <property type="nucleotide sequence ID" value="NZ_CP025785.1"/>
</dbReference>
<dbReference type="AlphaFoldDB" id="A0A2S1LW06"/>
<keyword evidence="2" id="KW-0812">Transmembrane</keyword>
<keyword evidence="2" id="KW-0472">Membrane</keyword>
<dbReference type="OrthoDB" id="350169at2"/>
<dbReference type="EMBL" id="CP025785">
    <property type="protein sequence ID" value="AWG42474.1"/>
    <property type="molecule type" value="Genomic_DNA"/>
</dbReference>
<organism evidence="3 4">
    <name type="scientific">Candidatus Borreliella tachyglossi</name>
    <dbReference type="NCBI Taxonomy" id="1964448"/>
    <lineage>
        <taxon>Bacteria</taxon>
        <taxon>Pseudomonadati</taxon>
        <taxon>Spirochaetota</taxon>
        <taxon>Spirochaetia</taxon>
        <taxon>Spirochaetales</taxon>
        <taxon>Borreliaceae</taxon>
        <taxon>Borreliella</taxon>
    </lineage>
</organism>
<accession>A0A2S1LW06</accession>
<evidence type="ECO:0000313" key="4">
    <source>
        <dbReference type="Proteomes" id="UP000244655"/>
    </source>
</evidence>
<evidence type="ECO:0008006" key="5">
    <source>
        <dbReference type="Google" id="ProtNLM"/>
    </source>
</evidence>
<evidence type="ECO:0000256" key="2">
    <source>
        <dbReference type="SAM" id="Phobius"/>
    </source>
</evidence>
<protein>
    <recommendedName>
        <fullName evidence="5">PEGA domain-containing protein</fullName>
    </recommendedName>
</protein>
<keyword evidence="4" id="KW-1185">Reference proteome</keyword>
<proteinExistence type="predicted"/>
<evidence type="ECO:0000313" key="3">
    <source>
        <dbReference type="EMBL" id="AWG42474.1"/>
    </source>
</evidence>
<dbReference type="Proteomes" id="UP000244655">
    <property type="component" value="Chromosome"/>
</dbReference>
<reference evidence="3 4" key="1">
    <citation type="submission" date="2018-01" db="EMBL/GenBank/DDBJ databases">
        <title>Genome sequence of Borrelia tachyglossi.</title>
        <authorList>
            <person name="Gofton A.W."/>
        </authorList>
    </citation>
    <scope>NUCLEOTIDE SEQUENCE [LARGE SCALE GENOMIC DNA]</scope>
    <source>
        <strain evidence="3 4">Bc-F10-1268</strain>
    </source>
</reference>
<keyword evidence="2" id="KW-1133">Transmembrane helix</keyword>
<evidence type="ECO:0000256" key="1">
    <source>
        <dbReference type="SAM" id="Coils"/>
    </source>
</evidence>
<keyword evidence="1" id="KW-0175">Coiled coil</keyword>
<feature type="transmembrane region" description="Helical" evidence="2">
    <location>
        <begin position="438"/>
        <end position="462"/>
    </location>
</feature>
<gene>
    <name evidence="3" type="ORF">CR532_00380</name>
</gene>
<feature type="coiled-coil region" evidence="1">
    <location>
        <begin position="80"/>
        <end position="128"/>
    </location>
</feature>
<sequence length="469" mass="53841">MEKFKLGSIILFSIVSINPLYPQSHIEYGFSYIINTKEANANLKEGIEKTLDKIYETISEHIINKDDKDFIKNIYIHQDIINKEKEISNLKEDTDKKRLQNTISSREENNIEIKIDDLKGDIENIKLKQKELEVYFTNLKKIKAKFKKIKEKINLSNVNTEFLISEGLFFINYINFKRVEKYYLIEISNITPQGIKVKREVFKLSSSADDIAYKIAELSLKEILGREFIKIGINVLNNLDAKIYINEKFVSKGIYNDDTFDISELTNNEIEINIVSRTFKPYSVKQTIKNGDTIILNVSLQKESAKTIPITSNVTSKVFRKGIFIGETPIDIEEPENIESILLQAEGYKNMFKMIKNEDTAIHVEMLQKNKSQLTIVRDIFYINLGVFTLSLIGTIFAGTLYNESSELYNIASQNLIIQKITPQDLYNTKSEQMITTFLLGAGVTLSVGSFIPLIIHLVQYIQEASKGE</sequence>